<evidence type="ECO:0000313" key="8">
    <source>
        <dbReference type="Proteomes" id="UP000320333"/>
    </source>
</evidence>
<gene>
    <name evidence="7" type="ORF">CcCBS67573_g02612</name>
</gene>
<reference evidence="7 8" key="1">
    <citation type="journal article" date="2019" name="Sci. Rep.">
        <title>Comparative genomics of chytrid fungi reveal insights into the obligate biotrophic and pathogenic lifestyle of Synchytrium endobioticum.</title>
        <authorList>
            <person name="van de Vossenberg B.T.L.H."/>
            <person name="Warris S."/>
            <person name="Nguyen H.D.T."/>
            <person name="van Gent-Pelzer M.P.E."/>
            <person name="Joly D.L."/>
            <person name="van de Geest H.C."/>
            <person name="Bonants P.J.M."/>
            <person name="Smith D.S."/>
            <person name="Levesque C.A."/>
            <person name="van der Lee T.A.J."/>
        </authorList>
    </citation>
    <scope>NUCLEOTIDE SEQUENCE [LARGE SCALE GENOMIC DNA]</scope>
    <source>
        <strain evidence="7 8">CBS 675.73</strain>
    </source>
</reference>
<dbReference type="Gene3D" id="1.10.1280.10">
    <property type="entry name" value="Di-copper center containing domain from catechol oxidase"/>
    <property type="match status" value="1"/>
</dbReference>
<feature type="domain" description="Tyrosinase copper-binding" evidence="5">
    <location>
        <begin position="275"/>
        <end position="292"/>
    </location>
</feature>
<evidence type="ECO:0000313" key="7">
    <source>
        <dbReference type="EMBL" id="TPX76124.1"/>
    </source>
</evidence>
<sequence>MRIVLWLQLLALVAAQLVPRAQKATTTKHNAVSKLHSKTTVSAKAAQVKVSTAPKITKAVAQKPIKSVKPLKPVKPVKPAKPVKPVKPAKPVIAPKTTKKTTTKGHAPKSSKTTAAVMTTEIPSNDTSSSFSGNVTESAITQKGALKSTATKTKTKTSRTRKSTIIDTAFQNNADMDDADSSASTTTTATDSTSTTTTTATTTTTGTTTSSTPSPTTPPCTSYSIRREWRDLSTTQKQTYLDALAVLRKKDSLYNQPSRYHDFGYIHARYVELAHGLPIFLPWHREFLRQFEEEMQLINPSISVPYWDWGFNADKPLSNTDMFSSGPQSFGTRGYANPPCVVDGFCGNWTDRDNQCLTRAYNPTGLSFTDDVDLAPAVFAAPDFDSVSATIESAHNQVHDYIGGSNYPNRSGDMFPVDRSTNDPIFFLHHANVDRLWWSWQQNKPVEGKKYSTHASINDVLPGLTYKNQKVDVKSTLESNRGAQWCIVYAPHSKGLPLTRSSLNVGLSAFNSFSQVKGTGSGKQLVKRTQKPVSLNWIKTNAQRLNKNSKKMEAQIRTNEKYMATITSQFEKEMNAFFKYNPQSNFAEAFQYTIDNWDWTPIKKAAVKA</sequence>
<accession>A0A507FIJ3</accession>
<dbReference type="InterPro" id="IPR050316">
    <property type="entry name" value="Tyrosinase/Hemocyanin"/>
</dbReference>
<comment type="caution">
    <text evidence="7">The sequence shown here is derived from an EMBL/GenBank/DDBJ whole genome shotgun (WGS) entry which is preliminary data.</text>
</comment>
<evidence type="ECO:0000256" key="1">
    <source>
        <dbReference type="ARBA" id="ARBA00022723"/>
    </source>
</evidence>
<organism evidence="7 8">
    <name type="scientific">Chytriomyces confervae</name>
    <dbReference type="NCBI Taxonomy" id="246404"/>
    <lineage>
        <taxon>Eukaryota</taxon>
        <taxon>Fungi</taxon>
        <taxon>Fungi incertae sedis</taxon>
        <taxon>Chytridiomycota</taxon>
        <taxon>Chytridiomycota incertae sedis</taxon>
        <taxon>Chytridiomycetes</taxon>
        <taxon>Chytridiales</taxon>
        <taxon>Chytriomycetaceae</taxon>
        <taxon>Chytriomyces</taxon>
    </lineage>
</organism>
<dbReference type="GO" id="GO:0046872">
    <property type="term" value="F:metal ion binding"/>
    <property type="evidence" value="ECO:0007669"/>
    <property type="project" value="UniProtKB-KW"/>
</dbReference>
<proteinExistence type="predicted"/>
<dbReference type="InterPro" id="IPR008922">
    <property type="entry name" value="Di-copper_centre_dom_sf"/>
</dbReference>
<dbReference type="PANTHER" id="PTHR11474:SF126">
    <property type="entry name" value="TYROSINASE-LIKE PROTEIN TYR-1-RELATED"/>
    <property type="match status" value="1"/>
</dbReference>
<dbReference type="EMBL" id="QEAP01000057">
    <property type="protein sequence ID" value="TPX76124.1"/>
    <property type="molecule type" value="Genomic_DNA"/>
</dbReference>
<name>A0A507FIJ3_9FUNG</name>
<dbReference type="SUPFAM" id="SSF48056">
    <property type="entry name" value="Di-copper centre-containing domain"/>
    <property type="match status" value="1"/>
</dbReference>
<feature type="chain" id="PRO_5021295413" description="Tyrosinase copper-binding domain-containing protein" evidence="4">
    <location>
        <begin position="16"/>
        <end position="609"/>
    </location>
</feature>
<evidence type="ECO:0000259" key="5">
    <source>
        <dbReference type="PROSITE" id="PS00497"/>
    </source>
</evidence>
<keyword evidence="2" id="KW-0186">Copper</keyword>
<keyword evidence="1" id="KW-0479">Metal-binding</keyword>
<feature type="domain" description="Tyrosinase copper-binding" evidence="6">
    <location>
        <begin position="423"/>
        <end position="434"/>
    </location>
</feature>
<evidence type="ECO:0000259" key="6">
    <source>
        <dbReference type="PROSITE" id="PS00498"/>
    </source>
</evidence>
<evidence type="ECO:0000256" key="2">
    <source>
        <dbReference type="ARBA" id="ARBA00023008"/>
    </source>
</evidence>
<feature type="compositionally biased region" description="Basic residues" evidence="3">
    <location>
        <begin position="153"/>
        <end position="162"/>
    </location>
</feature>
<dbReference type="InterPro" id="IPR002227">
    <property type="entry name" value="Tyrosinase_Cu-bd"/>
</dbReference>
<keyword evidence="4" id="KW-0732">Signal</keyword>
<keyword evidence="8" id="KW-1185">Reference proteome</keyword>
<dbReference type="STRING" id="246404.A0A507FIJ3"/>
<dbReference type="PROSITE" id="PS00497">
    <property type="entry name" value="TYROSINASE_1"/>
    <property type="match status" value="1"/>
</dbReference>
<evidence type="ECO:0000256" key="4">
    <source>
        <dbReference type="SAM" id="SignalP"/>
    </source>
</evidence>
<dbReference type="Proteomes" id="UP000320333">
    <property type="component" value="Unassembled WGS sequence"/>
</dbReference>
<feature type="compositionally biased region" description="Polar residues" evidence="3">
    <location>
        <begin position="165"/>
        <end position="174"/>
    </location>
</feature>
<dbReference type="PRINTS" id="PR00092">
    <property type="entry name" value="TYROSINASE"/>
</dbReference>
<dbReference type="GO" id="GO:0016491">
    <property type="term" value="F:oxidoreductase activity"/>
    <property type="evidence" value="ECO:0007669"/>
    <property type="project" value="InterPro"/>
</dbReference>
<evidence type="ECO:0000256" key="3">
    <source>
        <dbReference type="SAM" id="MobiDB-lite"/>
    </source>
</evidence>
<feature type="region of interest" description="Disordered" evidence="3">
    <location>
        <begin position="145"/>
        <end position="223"/>
    </location>
</feature>
<feature type="signal peptide" evidence="4">
    <location>
        <begin position="1"/>
        <end position="15"/>
    </location>
</feature>
<feature type="compositionally biased region" description="Low complexity" evidence="3">
    <location>
        <begin position="181"/>
        <end position="222"/>
    </location>
</feature>
<dbReference type="Pfam" id="PF00264">
    <property type="entry name" value="Tyrosinase"/>
    <property type="match status" value="1"/>
</dbReference>
<dbReference type="PROSITE" id="PS00498">
    <property type="entry name" value="TYROSINASE_2"/>
    <property type="match status" value="1"/>
</dbReference>
<dbReference type="PANTHER" id="PTHR11474">
    <property type="entry name" value="TYROSINASE FAMILY MEMBER"/>
    <property type="match status" value="1"/>
</dbReference>
<dbReference type="AlphaFoldDB" id="A0A507FIJ3"/>
<protein>
    <recommendedName>
        <fullName evidence="5 6">Tyrosinase copper-binding domain-containing protein</fullName>
    </recommendedName>
</protein>
<dbReference type="OrthoDB" id="6132182at2759"/>